<name>A0A0P0FQU1_BACT4</name>
<keyword evidence="5" id="KW-1003">Cell membrane</keyword>
<comment type="similarity">
    <text evidence="5">Belongs to the complex I subunit 2 family.</text>
</comment>
<proteinExistence type="inferred from homology"/>
<dbReference type="EMBL" id="CP083680">
    <property type="protein sequence ID" value="UYU66489.1"/>
    <property type="molecule type" value="Genomic_DNA"/>
</dbReference>
<dbReference type="Proteomes" id="UP001217776">
    <property type="component" value="Unassembled WGS sequence"/>
</dbReference>
<keyword evidence="3 5" id="KW-1133">Transmembrane helix</keyword>
<feature type="transmembrane region" description="Helical" evidence="5">
    <location>
        <begin position="451"/>
        <end position="473"/>
    </location>
</feature>
<evidence type="ECO:0000256" key="4">
    <source>
        <dbReference type="ARBA" id="ARBA00023136"/>
    </source>
</evidence>
<dbReference type="Pfam" id="PF00361">
    <property type="entry name" value="Proton_antipo_M"/>
    <property type="match status" value="1"/>
</dbReference>
<dbReference type="Proteomes" id="UP001156218">
    <property type="component" value="Chromosome"/>
</dbReference>
<evidence type="ECO:0000256" key="1">
    <source>
        <dbReference type="ARBA" id="ARBA00004127"/>
    </source>
</evidence>
<dbReference type="InterPro" id="IPR010096">
    <property type="entry name" value="NADH-Q_OxRdtase_suN/2"/>
</dbReference>
<feature type="transmembrane region" description="Helical" evidence="5">
    <location>
        <begin position="372"/>
        <end position="392"/>
    </location>
</feature>
<dbReference type="GO" id="GO:0048038">
    <property type="term" value="F:quinone binding"/>
    <property type="evidence" value="ECO:0007669"/>
    <property type="project" value="UniProtKB-KW"/>
</dbReference>
<dbReference type="GO" id="GO:0005886">
    <property type="term" value="C:plasma membrane"/>
    <property type="evidence" value="ECO:0007669"/>
    <property type="project" value="UniProtKB-SubCell"/>
</dbReference>
<evidence type="ECO:0000256" key="3">
    <source>
        <dbReference type="ARBA" id="ARBA00022989"/>
    </source>
</evidence>
<feature type="domain" description="NADH:quinone oxidoreductase/Mrp antiporter transmembrane" evidence="7">
    <location>
        <begin position="130"/>
        <end position="420"/>
    </location>
</feature>
<dbReference type="GO" id="GO:0012505">
    <property type="term" value="C:endomembrane system"/>
    <property type="evidence" value="ECO:0007669"/>
    <property type="project" value="UniProtKB-SubCell"/>
</dbReference>
<dbReference type="GO" id="GO:0050136">
    <property type="term" value="F:NADH dehydrogenase (quinone) (non-electrogenic) activity"/>
    <property type="evidence" value="ECO:0007669"/>
    <property type="project" value="UniProtKB-UniRule"/>
</dbReference>
<evidence type="ECO:0000313" key="10">
    <source>
        <dbReference type="Proteomes" id="UP001156218"/>
    </source>
</evidence>
<evidence type="ECO:0000313" key="8">
    <source>
        <dbReference type="EMBL" id="MDC2235683.1"/>
    </source>
</evidence>
<dbReference type="GO" id="GO:0042773">
    <property type="term" value="P:ATP synthesis coupled electron transport"/>
    <property type="evidence" value="ECO:0007669"/>
    <property type="project" value="InterPro"/>
</dbReference>
<gene>
    <name evidence="5" type="primary">nuoN</name>
    <name evidence="9" type="ORF">KQP68_23525</name>
    <name evidence="8" type="ORF">PO127_07975</name>
</gene>
<feature type="transmembrane region" description="Helical" evidence="5">
    <location>
        <begin position="301"/>
        <end position="322"/>
    </location>
</feature>
<feature type="transmembrane region" description="Helical" evidence="5">
    <location>
        <begin position="113"/>
        <end position="128"/>
    </location>
</feature>
<dbReference type="NCBIfam" id="TIGR01770">
    <property type="entry name" value="NDH_I_N"/>
    <property type="match status" value="1"/>
</dbReference>
<dbReference type="AlphaFoldDB" id="A0A0P0FQU1"/>
<feature type="transmembrane region" description="Helical" evidence="5">
    <location>
        <begin position="206"/>
        <end position="230"/>
    </location>
</feature>
<dbReference type="InterPro" id="IPR001750">
    <property type="entry name" value="ND/Mrp_TM"/>
</dbReference>
<organism evidence="8 11">
    <name type="scientific">Bacteroides thetaiotaomicron</name>
    <dbReference type="NCBI Taxonomy" id="818"/>
    <lineage>
        <taxon>Bacteria</taxon>
        <taxon>Pseudomonadati</taxon>
        <taxon>Bacteroidota</taxon>
        <taxon>Bacteroidia</taxon>
        <taxon>Bacteroidales</taxon>
        <taxon>Bacteroidaceae</taxon>
        <taxon>Bacteroides</taxon>
    </lineage>
</organism>
<protein>
    <recommendedName>
        <fullName evidence="5">NADH-quinone oxidoreductase subunit N</fullName>
        <ecNumber evidence="5">7.1.1.-</ecNumber>
    </recommendedName>
    <alternativeName>
        <fullName evidence="5">NADH dehydrogenase I subunit N</fullName>
    </alternativeName>
    <alternativeName>
        <fullName evidence="5">NDH-1 subunit N</fullName>
    </alternativeName>
</protein>
<keyword evidence="2 5" id="KW-0812">Transmembrane</keyword>
<comment type="catalytic activity">
    <reaction evidence="5">
        <text>a quinone + NADH + 5 H(+)(in) = a quinol + NAD(+) + 4 H(+)(out)</text>
        <dbReference type="Rhea" id="RHEA:57888"/>
        <dbReference type="ChEBI" id="CHEBI:15378"/>
        <dbReference type="ChEBI" id="CHEBI:24646"/>
        <dbReference type="ChEBI" id="CHEBI:57540"/>
        <dbReference type="ChEBI" id="CHEBI:57945"/>
        <dbReference type="ChEBI" id="CHEBI:132124"/>
    </reaction>
</comment>
<sequence>MDYSQFLHMREELSLVAVLLLLFLADLFMSPDAHKQKGTRPVLNTMLPVILMAIHTAINLVPSTAADIFGGMYHYVPMHTVVKSILNIGTLIVFLMAHEWMKRDDTSFKQGEFYVLTLSTLFGMYLMISAGHFLMFFIGLETASIPMAALIAFDKYRHNSAEAGAKYILTALFSSALLLFGLSMIYGSAGTLYFDDLPAHIDGNPLQIMALVFFFTGMAFKLSLVPFHLWTADVYEGAPSTVTAYLSVISKGSAAFVLMAILIKVFAPMIHDWQEVLYWVTIASITIANIFAIRQQNLKRLMAFSSISQAGYIMLGVIGGTAQGMTAMVYYILVYAAANLGVFAVITIVALRSQKFTLEDYAGLYKTNPKMAFLMTISLFSLAGIPPFAGFFSKFFIFMAAFEAGFHLLVFIALVNTVISLYYYLLIVKAMYITPSDNPIPTFRSDRCTKWGLALCTLGIIGLGIASIVYQSIDKLSFGI</sequence>
<keyword evidence="5" id="KW-0813">Transport</keyword>
<feature type="transmembrane region" description="Helical" evidence="5">
    <location>
        <begin position="242"/>
        <end position="270"/>
    </location>
</feature>
<dbReference type="EC" id="7.1.1.-" evidence="5"/>
<reference evidence="9 10" key="1">
    <citation type="submission" date="2021-06" db="EMBL/GenBank/DDBJ databases">
        <title>Interrogation of the integrated mobile genetic elements in gut-associated Bacteroides with a consensus prediction approach.</title>
        <authorList>
            <person name="Campbell D.E."/>
            <person name="Leigh J.R."/>
            <person name="Kim T."/>
            <person name="England W."/>
            <person name="Whitaker R.J."/>
            <person name="Degnan P.H."/>
        </authorList>
    </citation>
    <scope>NUCLEOTIDE SEQUENCE [LARGE SCALE GENOMIC DNA]</scope>
    <source>
        <strain evidence="9 10">WAL8669</strain>
    </source>
</reference>
<evidence type="ECO:0000313" key="9">
    <source>
        <dbReference type="EMBL" id="UYU66489.1"/>
    </source>
</evidence>
<keyword evidence="5" id="KW-0520">NAD</keyword>
<accession>A0A0P0FQU1</accession>
<keyword evidence="4 5" id="KW-0472">Membrane</keyword>
<evidence type="ECO:0000259" key="7">
    <source>
        <dbReference type="Pfam" id="PF00361"/>
    </source>
</evidence>
<evidence type="ECO:0000313" key="11">
    <source>
        <dbReference type="Proteomes" id="UP001217776"/>
    </source>
</evidence>
<dbReference type="KEGG" id="btho:Btheta7330_04167"/>
<keyword evidence="5" id="KW-0874">Quinone</keyword>
<comment type="function">
    <text evidence="5">NDH-1 shuttles electrons from NADH, via FMN and iron-sulfur (Fe-S) centers, to quinones in the respiratory chain. The immediate electron acceptor for the enzyme in this species is believed to be a menaquinone. Couples the redox reaction to proton translocation (for every two electrons transferred, four hydrogen ions are translocated across the cytoplasmic membrane), and thus conserves the redox energy in a proton gradient.</text>
</comment>
<dbReference type="EMBL" id="JAQNVG010000010">
    <property type="protein sequence ID" value="MDC2235683.1"/>
    <property type="molecule type" value="Genomic_DNA"/>
</dbReference>
<dbReference type="RefSeq" id="WP_008764297.1">
    <property type="nucleotide sequence ID" value="NZ_BAABXH010000002.1"/>
</dbReference>
<keyword evidence="5" id="KW-1278">Translocase</keyword>
<dbReference type="PANTHER" id="PTHR22773">
    <property type="entry name" value="NADH DEHYDROGENASE"/>
    <property type="match status" value="1"/>
</dbReference>
<evidence type="ECO:0000256" key="5">
    <source>
        <dbReference type="HAMAP-Rule" id="MF_00445"/>
    </source>
</evidence>
<dbReference type="GO" id="GO:0008137">
    <property type="term" value="F:NADH dehydrogenase (ubiquinone) activity"/>
    <property type="evidence" value="ECO:0007669"/>
    <property type="project" value="InterPro"/>
</dbReference>
<feature type="transmembrane region" description="Helical" evidence="5">
    <location>
        <begin position="41"/>
        <end position="61"/>
    </location>
</feature>
<feature type="transmembrane region" description="Helical" evidence="5">
    <location>
        <begin position="12"/>
        <end position="29"/>
    </location>
</feature>
<feature type="transmembrane region" description="Helical" evidence="5">
    <location>
        <begin position="328"/>
        <end position="351"/>
    </location>
</feature>
<accession>C6IKQ0</accession>
<feature type="transmembrane region" description="Helical" evidence="5">
    <location>
        <begin position="134"/>
        <end position="153"/>
    </location>
</feature>
<feature type="transmembrane region" description="Helical" evidence="5">
    <location>
        <begin position="165"/>
        <end position="186"/>
    </location>
</feature>
<feature type="transmembrane region" description="Helical" evidence="5">
    <location>
        <begin position="276"/>
        <end position="294"/>
    </location>
</feature>
<dbReference type="HAMAP" id="MF_00445">
    <property type="entry name" value="NDH1_NuoN_1"/>
    <property type="match status" value="1"/>
</dbReference>
<reference evidence="8" key="2">
    <citation type="submission" date="2022-10" db="EMBL/GenBank/DDBJ databases">
        <title>Human gut microbiome strain richness.</title>
        <authorList>
            <person name="Chen-Liaw A."/>
        </authorList>
    </citation>
    <scope>NUCLEOTIDE SEQUENCE</scope>
    <source>
        <strain evidence="8">1001283st1_A3_1001283B150304_161114</strain>
    </source>
</reference>
<evidence type="ECO:0000256" key="2">
    <source>
        <dbReference type="ARBA" id="ARBA00022692"/>
    </source>
</evidence>
<comment type="subcellular location">
    <subcellularLocation>
        <location evidence="5">Cell membrane</location>
        <topology evidence="5">Multi-pass membrane protein</topology>
    </subcellularLocation>
    <subcellularLocation>
        <location evidence="1">Endomembrane system</location>
        <topology evidence="1">Multi-pass membrane protein</topology>
    </subcellularLocation>
    <subcellularLocation>
        <location evidence="6">Membrane</location>
        <topology evidence="6">Multi-pass membrane protein</topology>
    </subcellularLocation>
</comment>
<comment type="subunit">
    <text evidence="5">NDH-1 is composed of 14 different subunits. Subunits NuoA, H, J, K, L, M, N constitute the membrane sector of the complex.</text>
</comment>
<feature type="transmembrane region" description="Helical" evidence="5">
    <location>
        <begin position="404"/>
        <end position="425"/>
    </location>
</feature>
<feature type="transmembrane region" description="Helical" evidence="5">
    <location>
        <begin position="81"/>
        <end position="101"/>
    </location>
</feature>
<evidence type="ECO:0000256" key="6">
    <source>
        <dbReference type="RuleBase" id="RU000320"/>
    </source>
</evidence>